<protein>
    <recommendedName>
        <fullName evidence="4">Secreted protein</fullName>
    </recommendedName>
</protein>
<gene>
    <name evidence="2" type="ORF">SYNPS1DRAFT_28019</name>
</gene>
<reference evidence="3" key="1">
    <citation type="journal article" date="2018" name="Nat. Microbiol.">
        <title>Leveraging single-cell genomics to expand the fungal tree of life.</title>
        <authorList>
            <person name="Ahrendt S.R."/>
            <person name="Quandt C.A."/>
            <person name="Ciobanu D."/>
            <person name="Clum A."/>
            <person name="Salamov A."/>
            <person name="Andreopoulos B."/>
            <person name="Cheng J.F."/>
            <person name="Woyke T."/>
            <person name="Pelin A."/>
            <person name="Henrissat B."/>
            <person name="Reynolds N.K."/>
            <person name="Benny G.L."/>
            <person name="Smith M.E."/>
            <person name="James T.Y."/>
            <person name="Grigoriev I.V."/>
        </authorList>
    </citation>
    <scope>NUCLEOTIDE SEQUENCE [LARGE SCALE GENOMIC DNA]</scope>
    <source>
        <strain evidence="3">Benny S71-1</strain>
    </source>
</reference>
<sequence length="132" mass="14558">MKPTVALALLGCTAMAGVASAVPNSRFLCVFNEYCRTRKAGFVNCLSKFDDESNALLNTYINRAVPQRTLLGTPAVDDNVCRNPRIPVLFDQFTDELRQRPWSPERAAAMHAGQECLAEAVPACARWPELTN</sequence>
<keyword evidence="1" id="KW-0732">Signal</keyword>
<proteinExistence type="predicted"/>
<dbReference type="Proteomes" id="UP000278143">
    <property type="component" value="Unassembled WGS sequence"/>
</dbReference>
<evidence type="ECO:0008006" key="4">
    <source>
        <dbReference type="Google" id="ProtNLM"/>
    </source>
</evidence>
<dbReference type="AlphaFoldDB" id="A0A4P9Z1B5"/>
<evidence type="ECO:0000313" key="3">
    <source>
        <dbReference type="Proteomes" id="UP000278143"/>
    </source>
</evidence>
<name>A0A4P9Z1B5_9FUNG</name>
<evidence type="ECO:0000313" key="2">
    <source>
        <dbReference type="EMBL" id="RKP26283.1"/>
    </source>
</evidence>
<feature type="chain" id="PRO_5020532109" description="Secreted protein" evidence="1">
    <location>
        <begin position="22"/>
        <end position="132"/>
    </location>
</feature>
<evidence type="ECO:0000256" key="1">
    <source>
        <dbReference type="SAM" id="SignalP"/>
    </source>
</evidence>
<accession>A0A4P9Z1B5</accession>
<dbReference type="OrthoDB" id="10499834at2759"/>
<dbReference type="EMBL" id="KZ989464">
    <property type="protein sequence ID" value="RKP26283.1"/>
    <property type="molecule type" value="Genomic_DNA"/>
</dbReference>
<organism evidence="2 3">
    <name type="scientific">Syncephalis pseudoplumigaleata</name>
    <dbReference type="NCBI Taxonomy" id="1712513"/>
    <lineage>
        <taxon>Eukaryota</taxon>
        <taxon>Fungi</taxon>
        <taxon>Fungi incertae sedis</taxon>
        <taxon>Zoopagomycota</taxon>
        <taxon>Zoopagomycotina</taxon>
        <taxon>Zoopagomycetes</taxon>
        <taxon>Zoopagales</taxon>
        <taxon>Piptocephalidaceae</taxon>
        <taxon>Syncephalis</taxon>
    </lineage>
</organism>
<feature type="signal peptide" evidence="1">
    <location>
        <begin position="1"/>
        <end position="21"/>
    </location>
</feature>
<keyword evidence="3" id="KW-1185">Reference proteome</keyword>